<dbReference type="InterPro" id="IPR006998">
    <property type="entry name" value="DltD"/>
</dbReference>
<protein>
    <submittedName>
        <fullName evidence="2">D-alanyl-lipoteichoic acid biosynthesis protein DltD</fullName>
    </submittedName>
</protein>
<dbReference type="Pfam" id="PF04914">
    <property type="entry name" value="DltD"/>
    <property type="match status" value="1"/>
</dbReference>
<dbReference type="EMBL" id="JBHLWI010000035">
    <property type="protein sequence ID" value="MFC0263481.1"/>
    <property type="molecule type" value="Genomic_DNA"/>
</dbReference>
<keyword evidence="3" id="KW-1185">Reference proteome</keyword>
<evidence type="ECO:0000313" key="2">
    <source>
        <dbReference type="EMBL" id="MFC0263481.1"/>
    </source>
</evidence>
<keyword evidence="1" id="KW-0812">Transmembrane</keyword>
<keyword evidence="1" id="KW-1133">Transmembrane helix</keyword>
<dbReference type="RefSeq" id="WP_382387967.1">
    <property type="nucleotide sequence ID" value="NZ_JBHLWI010000035.1"/>
</dbReference>
<evidence type="ECO:0000313" key="3">
    <source>
        <dbReference type="Proteomes" id="UP001589797"/>
    </source>
</evidence>
<dbReference type="Proteomes" id="UP001589797">
    <property type="component" value="Unassembled WGS sequence"/>
</dbReference>
<sequence length="309" mass="35922">MIKKFLFKVLIFFGFISVSITVVFLLENGTADPFYQRLITGQKKSLIIGTSKAAQGIVPSVLNQKLGLEKEDEIFNFSFTIVHSPFGKVYNERIFQKLKPNSKDGIFIITVDPWSLSADCKDIENESNYIENRLFLGKISKVNSIYIHWEYILSHYINSYYEIILRYFMNNSMKVHPDGWLEVNLKQGDIGYENRVKSREKEYIERVKNQCFSKERFKSFENLIVTLKERGNVYLVRLPVDPKLIGFDKQVLPDFDTKISSIVKKYGIQYLDYSDKTDLFSYTDGEHIQKKSAKIISGEIANLILDNSY</sequence>
<keyword evidence="1" id="KW-0472">Membrane</keyword>
<accession>A0ABV6FUD1</accession>
<gene>
    <name evidence="2" type="ORF">ACFFIP_12390</name>
</gene>
<proteinExistence type="predicted"/>
<name>A0ABV6FUD1_9BACT</name>
<evidence type="ECO:0000256" key="1">
    <source>
        <dbReference type="SAM" id="Phobius"/>
    </source>
</evidence>
<organism evidence="2 3">
    <name type="scientific">Fontibacter flavus</name>
    <dbReference type="NCBI Taxonomy" id="654838"/>
    <lineage>
        <taxon>Bacteria</taxon>
        <taxon>Pseudomonadati</taxon>
        <taxon>Bacteroidota</taxon>
        <taxon>Cytophagia</taxon>
        <taxon>Cytophagales</taxon>
        <taxon>Cyclobacteriaceae</taxon>
        <taxon>Fontibacter</taxon>
    </lineage>
</organism>
<reference evidence="2 3" key="1">
    <citation type="submission" date="2024-09" db="EMBL/GenBank/DDBJ databases">
        <authorList>
            <person name="Sun Q."/>
            <person name="Mori K."/>
        </authorList>
    </citation>
    <scope>NUCLEOTIDE SEQUENCE [LARGE SCALE GENOMIC DNA]</scope>
    <source>
        <strain evidence="2 3">CCM 7650</strain>
    </source>
</reference>
<feature type="transmembrane region" description="Helical" evidence="1">
    <location>
        <begin position="5"/>
        <end position="26"/>
    </location>
</feature>
<comment type="caution">
    <text evidence="2">The sequence shown here is derived from an EMBL/GenBank/DDBJ whole genome shotgun (WGS) entry which is preliminary data.</text>
</comment>